<gene>
    <name evidence="1" type="ORF">U14_01186</name>
</gene>
<keyword evidence="2" id="KW-1185">Reference proteome</keyword>
<dbReference type="AlphaFoldDB" id="A0A0S6VW53"/>
<accession>A0A0S6VW53</accession>
<dbReference type="Proteomes" id="UP000030700">
    <property type="component" value="Unassembled WGS sequence"/>
</dbReference>
<dbReference type="EMBL" id="DF820455">
    <property type="protein sequence ID" value="GAK49961.1"/>
    <property type="molecule type" value="Genomic_DNA"/>
</dbReference>
<dbReference type="STRING" id="1499966.U14_01186"/>
<proteinExistence type="predicted"/>
<protein>
    <submittedName>
        <fullName evidence="1">Uncharacterized protein</fullName>
    </submittedName>
</protein>
<evidence type="ECO:0000313" key="1">
    <source>
        <dbReference type="EMBL" id="GAK49961.1"/>
    </source>
</evidence>
<dbReference type="HOGENOM" id="CLU_2520841_0_0_0"/>
<evidence type="ECO:0000313" key="2">
    <source>
        <dbReference type="Proteomes" id="UP000030700"/>
    </source>
</evidence>
<name>A0A0S6VW53_9BACT</name>
<reference evidence="1" key="1">
    <citation type="journal article" date="2015" name="PeerJ">
        <title>First genomic representation of candidate bacterial phylum KSB3 points to enhanced environmental sensing as a trigger of wastewater bulking.</title>
        <authorList>
            <person name="Sekiguchi Y."/>
            <person name="Ohashi A."/>
            <person name="Parks D.H."/>
            <person name="Yamauchi T."/>
            <person name="Tyson G.W."/>
            <person name="Hugenholtz P."/>
        </authorList>
    </citation>
    <scope>NUCLEOTIDE SEQUENCE [LARGE SCALE GENOMIC DNA]</scope>
</reference>
<sequence length="84" mass="9523">MGIIEPIEDKIMHALYKAHANELDMRFIESLKALFGEREIEITIREIPAKEEVFSPLSETLIIEYADPSEPPIVTEVSTINAQP</sequence>
<organism evidence="1">
    <name type="scientific">Candidatus Moduliflexus flocculans</name>
    <dbReference type="NCBI Taxonomy" id="1499966"/>
    <lineage>
        <taxon>Bacteria</taxon>
        <taxon>Candidatus Moduliflexota</taxon>
        <taxon>Candidatus Moduliflexia</taxon>
        <taxon>Candidatus Moduliflexales</taxon>
        <taxon>Candidatus Moduliflexaceae</taxon>
    </lineage>
</organism>